<feature type="domain" description="Glycosyltransferase subfamily 4-like N-terminal" evidence="3">
    <location>
        <begin position="16"/>
        <end position="174"/>
    </location>
</feature>
<accession>A0A1G7RZC7</accession>
<gene>
    <name evidence="4" type="ORF">SAMN04487901_101123</name>
</gene>
<dbReference type="GO" id="GO:0016757">
    <property type="term" value="F:glycosyltransferase activity"/>
    <property type="evidence" value="ECO:0007669"/>
    <property type="project" value="InterPro"/>
</dbReference>
<evidence type="ECO:0000313" key="4">
    <source>
        <dbReference type="EMBL" id="SDG15170.1"/>
    </source>
</evidence>
<reference evidence="5" key="1">
    <citation type="submission" date="2016-10" db="EMBL/GenBank/DDBJ databases">
        <authorList>
            <person name="Varghese N."/>
            <person name="Submissions S."/>
        </authorList>
    </citation>
    <scope>NUCLEOTIDE SEQUENCE [LARGE SCALE GENOMIC DNA]</scope>
    <source>
        <strain evidence="5">BP1-148</strain>
    </source>
</reference>
<dbReference type="GO" id="GO:0009103">
    <property type="term" value="P:lipopolysaccharide biosynthetic process"/>
    <property type="evidence" value="ECO:0007669"/>
    <property type="project" value="TreeGrafter"/>
</dbReference>
<dbReference type="Pfam" id="PF13439">
    <property type="entry name" value="Glyco_transf_4"/>
    <property type="match status" value="1"/>
</dbReference>
<dbReference type="InterPro" id="IPR001296">
    <property type="entry name" value="Glyco_trans_1"/>
</dbReference>
<proteinExistence type="predicted"/>
<sequence length="367" mass="40767">MIIGFDAKRIVSNGTGLGSYGRTLINDLAQDDSLSLRLYAPNSGRTNLRGQIIERPNVTFCYPGQGLSGLRAAIWRSRGITNDLKRDGVQLYHGLSGELPINICKSGIKSIVTIHDLIFLRHPEFYNWIDVKIYTWKFRQTIREASHIVAISECTKRDIIELGGVDESRISLVYQSCSPKFQRSASTDRHGLPSRYILNVGTIERRKNILLAVKALPLLPEDLSLVIIGRQTPYADEVKAYAKKHGLEHRVIMLHAVSNPELVPYYANAEAFVYPSVYEGFGIPIIEAISSGLPVVACTGSCLEEAGGPDAFYVAPDDAEGMAHAIMATLHGAEGREQRIERSMQYIKRFQGNSVASQMADIYRELI</sequence>
<dbReference type="Proteomes" id="UP000198779">
    <property type="component" value="Unassembled WGS sequence"/>
</dbReference>
<evidence type="ECO:0000259" key="2">
    <source>
        <dbReference type="Pfam" id="PF00534"/>
    </source>
</evidence>
<dbReference type="PANTHER" id="PTHR46401">
    <property type="entry name" value="GLYCOSYLTRANSFERASE WBBK-RELATED"/>
    <property type="match status" value="1"/>
</dbReference>
<dbReference type="AlphaFoldDB" id="A0A1G7RZC7"/>
<dbReference type="Gene3D" id="3.40.50.2000">
    <property type="entry name" value="Glycogen Phosphorylase B"/>
    <property type="match status" value="2"/>
</dbReference>
<dbReference type="PANTHER" id="PTHR46401:SF2">
    <property type="entry name" value="GLYCOSYLTRANSFERASE WBBK-RELATED"/>
    <property type="match status" value="1"/>
</dbReference>
<dbReference type="CDD" id="cd03809">
    <property type="entry name" value="GT4_MtfB-like"/>
    <property type="match status" value="1"/>
</dbReference>
<dbReference type="Pfam" id="PF00534">
    <property type="entry name" value="Glycos_transf_1"/>
    <property type="match status" value="1"/>
</dbReference>
<organism evidence="4 5">
    <name type="scientific">Prevotella communis</name>
    <dbReference type="NCBI Taxonomy" id="2913614"/>
    <lineage>
        <taxon>Bacteria</taxon>
        <taxon>Pseudomonadati</taxon>
        <taxon>Bacteroidota</taxon>
        <taxon>Bacteroidia</taxon>
        <taxon>Bacteroidales</taxon>
        <taxon>Prevotellaceae</taxon>
        <taxon>Prevotella</taxon>
    </lineage>
</organism>
<feature type="domain" description="Glycosyl transferase family 1" evidence="2">
    <location>
        <begin position="194"/>
        <end position="342"/>
    </location>
</feature>
<evidence type="ECO:0000313" key="5">
    <source>
        <dbReference type="Proteomes" id="UP000198779"/>
    </source>
</evidence>
<dbReference type="InterPro" id="IPR028098">
    <property type="entry name" value="Glyco_trans_4-like_N"/>
</dbReference>
<dbReference type="SUPFAM" id="SSF53756">
    <property type="entry name" value="UDP-Glycosyltransferase/glycogen phosphorylase"/>
    <property type="match status" value="1"/>
</dbReference>
<protein>
    <submittedName>
        <fullName evidence="4">Glycosyltransferase involved in cell wall bisynthesis</fullName>
    </submittedName>
</protein>
<evidence type="ECO:0000259" key="3">
    <source>
        <dbReference type="Pfam" id="PF13439"/>
    </source>
</evidence>
<keyword evidence="5" id="KW-1185">Reference proteome</keyword>
<keyword evidence="1 4" id="KW-0808">Transferase</keyword>
<name>A0A1G7RZC7_9BACT</name>
<evidence type="ECO:0000256" key="1">
    <source>
        <dbReference type="ARBA" id="ARBA00022679"/>
    </source>
</evidence>
<dbReference type="STRING" id="645274.SAMN04487901_101123"/>
<dbReference type="EMBL" id="FNCQ01000001">
    <property type="protein sequence ID" value="SDG15170.1"/>
    <property type="molecule type" value="Genomic_DNA"/>
</dbReference>